<dbReference type="STRING" id="1121003.SAMN03080618_00558"/>
<dbReference type="InterPro" id="IPR003784">
    <property type="entry name" value="BioY"/>
</dbReference>
<accession>A0A1I3IF49</accession>
<dbReference type="RefSeq" id="WP_091518309.1">
    <property type="nucleotide sequence ID" value="NZ_FORF01000002.1"/>
</dbReference>
<dbReference type="AlphaFoldDB" id="A0A1I3IF49"/>
<gene>
    <name evidence="10" type="ORF">SAMN03080618_00558</name>
</gene>
<dbReference type="PANTHER" id="PTHR34295:SF4">
    <property type="entry name" value="BIOTIN TRANSPORTER BIOY-RELATED"/>
    <property type="match status" value="1"/>
</dbReference>
<dbReference type="PANTHER" id="PTHR34295">
    <property type="entry name" value="BIOTIN TRANSPORTER BIOY"/>
    <property type="match status" value="1"/>
</dbReference>
<dbReference type="Proteomes" id="UP000242763">
    <property type="component" value="Unassembled WGS sequence"/>
</dbReference>
<evidence type="ECO:0000256" key="1">
    <source>
        <dbReference type="ARBA" id="ARBA00004651"/>
    </source>
</evidence>
<dbReference type="PIRSF" id="PIRSF016661">
    <property type="entry name" value="BioY"/>
    <property type="match status" value="1"/>
</dbReference>
<dbReference type="GO" id="GO:0005886">
    <property type="term" value="C:plasma membrane"/>
    <property type="evidence" value="ECO:0007669"/>
    <property type="project" value="UniProtKB-SubCell"/>
</dbReference>
<sequence length="182" mass="18487">MRDVVLIALFAAITAGLAIFPPLVLPVVGVPVTAQSLGPMLAGGVLGARRGGLSMLLFLALVAMGLPLLAGGRGGFGVFFGPTAGYLVGWVFVAVVIGALVERFWDGLNTIKAMAICAVGGIGVLYAVGIPWSAVVADIPAWTALVGSLPFFVGDAIKCYIAAVVIVTVKRSYPIISGAYAA</sequence>
<comment type="subcellular location">
    <subcellularLocation>
        <location evidence="1 8">Cell membrane</location>
        <topology evidence="1 8">Multi-pass membrane protein</topology>
    </subcellularLocation>
</comment>
<evidence type="ECO:0000313" key="11">
    <source>
        <dbReference type="Proteomes" id="UP000242763"/>
    </source>
</evidence>
<organism evidence="10 11">
    <name type="scientific">Aquamicrobium aerolatum DSM 21857</name>
    <dbReference type="NCBI Taxonomy" id="1121003"/>
    <lineage>
        <taxon>Bacteria</taxon>
        <taxon>Pseudomonadati</taxon>
        <taxon>Pseudomonadota</taxon>
        <taxon>Alphaproteobacteria</taxon>
        <taxon>Hyphomicrobiales</taxon>
        <taxon>Phyllobacteriaceae</taxon>
        <taxon>Aerobium</taxon>
    </lineage>
</organism>
<dbReference type="OrthoDB" id="9803495at2"/>
<keyword evidence="3 8" id="KW-0813">Transport</keyword>
<keyword evidence="6 9" id="KW-1133">Transmembrane helix</keyword>
<comment type="similarity">
    <text evidence="2 8">Belongs to the BioY family.</text>
</comment>
<keyword evidence="5 9" id="KW-0812">Transmembrane</keyword>
<dbReference type="Gene3D" id="1.10.1760.20">
    <property type="match status" value="1"/>
</dbReference>
<feature type="transmembrane region" description="Helical" evidence="9">
    <location>
        <begin position="141"/>
        <end position="167"/>
    </location>
</feature>
<evidence type="ECO:0000313" key="10">
    <source>
        <dbReference type="EMBL" id="SFI46542.1"/>
    </source>
</evidence>
<feature type="transmembrane region" description="Helical" evidence="9">
    <location>
        <begin position="76"/>
        <end position="101"/>
    </location>
</feature>
<keyword evidence="4 8" id="KW-1003">Cell membrane</keyword>
<evidence type="ECO:0000256" key="7">
    <source>
        <dbReference type="ARBA" id="ARBA00023136"/>
    </source>
</evidence>
<reference evidence="11" key="1">
    <citation type="submission" date="2016-10" db="EMBL/GenBank/DDBJ databases">
        <authorList>
            <person name="Varghese N."/>
            <person name="Submissions S."/>
        </authorList>
    </citation>
    <scope>NUCLEOTIDE SEQUENCE [LARGE SCALE GENOMIC DNA]</scope>
    <source>
        <strain evidence="11">DSM 21857</strain>
    </source>
</reference>
<proteinExistence type="inferred from homology"/>
<keyword evidence="11" id="KW-1185">Reference proteome</keyword>
<feature type="transmembrane region" description="Helical" evidence="9">
    <location>
        <begin position="113"/>
        <end position="135"/>
    </location>
</feature>
<feature type="transmembrane region" description="Helical" evidence="9">
    <location>
        <begin position="53"/>
        <end position="70"/>
    </location>
</feature>
<keyword evidence="7 8" id="KW-0472">Membrane</keyword>
<dbReference type="Pfam" id="PF02632">
    <property type="entry name" value="BioY"/>
    <property type="match status" value="1"/>
</dbReference>
<evidence type="ECO:0000256" key="5">
    <source>
        <dbReference type="ARBA" id="ARBA00022692"/>
    </source>
</evidence>
<evidence type="ECO:0000256" key="2">
    <source>
        <dbReference type="ARBA" id="ARBA00010692"/>
    </source>
</evidence>
<evidence type="ECO:0000256" key="9">
    <source>
        <dbReference type="SAM" id="Phobius"/>
    </source>
</evidence>
<evidence type="ECO:0000256" key="3">
    <source>
        <dbReference type="ARBA" id="ARBA00022448"/>
    </source>
</evidence>
<dbReference type="EMBL" id="FORF01000002">
    <property type="protein sequence ID" value="SFI46542.1"/>
    <property type="molecule type" value="Genomic_DNA"/>
</dbReference>
<evidence type="ECO:0000256" key="4">
    <source>
        <dbReference type="ARBA" id="ARBA00022475"/>
    </source>
</evidence>
<evidence type="ECO:0000256" key="8">
    <source>
        <dbReference type="PIRNR" id="PIRNR016661"/>
    </source>
</evidence>
<protein>
    <recommendedName>
        <fullName evidence="8">Biotin transporter</fullName>
    </recommendedName>
</protein>
<dbReference type="GO" id="GO:0015225">
    <property type="term" value="F:biotin transmembrane transporter activity"/>
    <property type="evidence" value="ECO:0007669"/>
    <property type="project" value="UniProtKB-UniRule"/>
</dbReference>
<evidence type="ECO:0000256" key="6">
    <source>
        <dbReference type="ARBA" id="ARBA00022989"/>
    </source>
</evidence>
<name>A0A1I3IF49_9HYPH</name>